<dbReference type="Proteomes" id="UP000605990">
    <property type="component" value="Unassembled WGS sequence"/>
</dbReference>
<comment type="caution">
    <text evidence="2">The sequence shown here is derived from an EMBL/GenBank/DDBJ whole genome shotgun (WGS) entry which is preliminary data.</text>
</comment>
<reference evidence="2 3" key="1">
    <citation type="submission" date="2020-08" db="EMBL/GenBank/DDBJ databases">
        <title>Description of novel Flavobacterium F-408 isolate.</title>
        <authorList>
            <person name="Saticioglu I.B."/>
            <person name="Duman M."/>
            <person name="Altun S."/>
        </authorList>
    </citation>
    <scope>NUCLEOTIDE SEQUENCE [LARGE SCALE GENOMIC DNA]</scope>
    <source>
        <strain evidence="2 3">F-408</strain>
    </source>
</reference>
<sequence>MSYRNEDAISFLEYNSQREHLIIPEYGRYVQKLIDQITVIEDRERRNKGARYVISVLGNLNPHLRDVPDFQHKLWDQLFIMSDFKLDIDSPYPIPTREVVQLKPDRLAYPQNFPKYRFYGNNIKYMIDVARKWEEGELKNALIIVIANHMKKCFLSWNKDTVTDEVIFNHLLELSNGELNLTAMKEELSTSQNLLKVNKKQSNKTQFFTKNETTNTNRNPSRPPLNQNRPTSNQNRPQQNTNRNPNAPIPAKPNSPDNTKANLNNPNYKGGKNFKPKSNPNNPNNNTI</sequence>
<name>A0ABR7IWM4_9FLAO</name>
<dbReference type="InterPro" id="IPR025632">
    <property type="entry name" value="DUF4290"/>
</dbReference>
<gene>
    <name evidence="2" type="ORF">H8R27_03435</name>
</gene>
<feature type="region of interest" description="Disordered" evidence="1">
    <location>
        <begin position="196"/>
        <end position="288"/>
    </location>
</feature>
<feature type="compositionally biased region" description="Polar residues" evidence="1">
    <location>
        <begin position="255"/>
        <end position="267"/>
    </location>
</feature>
<feature type="compositionally biased region" description="Low complexity" evidence="1">
    <location>
        <begin position="226"/>
        <end position="246"/>
    </location>
</feature>
<accession>A0ABR7IWM4</accession>
<feature type="compositionally biased region" description="Low complexity" evidence="1">
    <location>
        <begin position="276"/>
        <end position="288"/>
    </location>
</feature>
<dbReference type="EMBL" id="JACRUN010000001">
    <property type="protein sequence ID" value="MBC5833927.1"/>
    <property type="molecule type" value="Genomic_DNA"/>
</dbReference>
<evidence type="ECO:0000256" key="1">
    <source>
        <dbReference type="SAM" id="MobiDB-lite"/>
    </source>
</evidence>
<dbReference type="Pfam" id="PF14123">
    <property type="entry name" value="DUF4290"/>
    <property type="match status" value="1"/>
</dbReference>
<proteinExistence type="predicted"/>
<evidence type="ECO:0000313" key="2">
    <source>
        <dbReference type="EMBL" id="MBC5833927.1"/>
    </source>
</evidence>
<keyword evidence="3" id="KW-1185">Reference proteome</keyword>
<organism evidence="2 3">
    <name type="scientific">Flavobacterium bernardetii</name>
    <dbReference type="NCBI Taxonomy" id="2813823"/>
    <lineage>
        <taxon>Bacteria</taxon>
        <taxon>Pseudomonadati</taxon>
        <taxon>Bacteroidota</taxon>
        <taxon>Flavobacteriia</taxon>
        <taxon>Flavobacteriales</taxon>
        <taxon>Flavobacteriaceae</taxon>
        <taxon>Flavobacterium</taxon>
    </lineage>
</organism>
<protein>
    <submittedName>
        <fullName evidence="2">DUF4290 domain-containing protein</fullName>
    </submittedName>
</protein>
<feature type="compositionally biased region" description="Polar residues" evidence="1">
    <location>
        <begin position="203"/>
        <end position="220"/>
    </location>
</feature>
<evidence type="ECO:0000313" key="3">
    <source>
        <dbReference type="Proteomes" id="UP000605990"/>
    </source>
</evidence>